<protein>
    <recommendedName>
        <fullName evidence="8">Putative nickel-responsive regulator</fullName>
    </recommendedName>
</protein>
<feature type="domain" description="Transcription factor NikR nickel binding C-terminal" evidence="10">
    <location>
        <begin position="58"/>
        <end position="133"/>
    </location>
</feature>
<evidence type="ECO:0000259" key="9">
    <source>
        <dbReference type="Pfam" id="PF01402"/>
    </source>
</evidence>
<proteinExistence type="inferred from homology"/>
<dbReference type="HAMAP" id="MF_00476">
    <property type="entry name" value="NikR"/>
    <property type="match status" value="1"/>
</dbReference>
<dbReference type="OrthoDB" id="25654at2157"/>
<evidence type="ECO:0000256" key="8">
    <source>
        <dbReference type="HAMAP-Rule" id="MF_00476"/>
    </source>
</evidence>
<evidence type="ECO:0000313" key="11">
    <source>
        <dbReference type="EMBL" id="AKB79422.1"/>
    </source>
</evidence>
<dbReference type="InterPro" id="IPR002145">
    <property type="entry name" value="CopG"/>
</dbReference>
<dbReference type="Gene3D" id="3.30.70.1150">
    <property type="entry name" value="ACT-like. Chain A, domain 2"/>
    <property type="match status" value="1"/>
</dbReference>
<dbReference type="InterPro" id="IPR050192">
    <property type="entry name" value="CopG/NikR_regulator"/>
</dbReference>
<dbReference type="Proteomes" id="UP000033101">
    <property type="component" value="Chromosome"/>
</dbReference>
<dbReference type="EMBL" id="CP009516">
    <property type="protein sequence ID" value="AKB79422.1"/>
    <property type="molecule type" value="Genomic_DNA"/>
</dbReference>
<evidence type="ECO:0000259" key="10">
    <source>
        <dbReference type="Pfam" id="PF08753"/>
    </source>
</evidence>
<dbReference type="PATRIC" id="fig|1434110.4.peg.3794"/>
<organism evidence="11 12">
    <name type="scientific">Methanosarcina horonobensis HB-1 = JCM 15518</name>
    <dbReference type="NCBI Taxonomy" id="1434110"/>
    <lineage>
        <taxon>Archaea</taxon>
        <taxon>Methanobacteriati</taxon>
        <taxon>Methanobacteriota</taxon>
        <taxon>Stenosarchaea group</taxon>
        <taxon>Methanomicrobia</taxon>
        <taxon>Methanosarcinales</taxon>
        <taxon>Methanosarcinaceae</taxon>
        <taxon>Methanosarcina</taxon>
    </lineage>
</organism>
<dbReference type="Pfam" id="PF08753">
    <property type="entry name" value="NikR_C"/>
    <property type="match status" value="1"/>
</dbReference>
<feature type="domain" description="Ribbon-helix-helix protein CopG" evidence="9">
    <location>
        <begin position="6"/>
        <end position="44"/>
    </location>
</feature>
<accession>A0A0E3SGE3</accession>
<name>A0A0E3SGE3_9EURY</name>
<evidence type="ECO:0000313" key="12">
    <source>
        <dbReference type="Proteomes" id="UP000033101"/>
    </source>
</evidence>
<evidence type="ECO:0000256" key="2">
    <source>
        <dbReference type="ARBA" id="ARBA00008478"/>
    </source>
</evidence>
<dbReference type="AlphaFoldDB" id="A0A0E3SGE3"/>
<feature type="binding site" evidence="8">
    <location>
        <position position="100"/>
    </location>
    <ligand>
        <name>Ni(2+)</name>
        <dbReference type="ChEBI" id="CHEBI:49786"/>
    </ligand>
</feature>
<dbReference type="NCBIfam" id="NF002815">
    <property type="entry name" value="PRK02967.1"/>
    <property type="match status" value="1"/>
</dbReference>
<sequence>METELMRIGISLPDTLLGKFDEAIEKRGYSSRSEGIRDAIRSYISSYELMNDIQGHCVGTIAFTYDHTKRGLSNTLADIQHHYSYLIRSSVHVHLGHEDCFEVVVLEGDGKEMVELAKSMTALKGVKFSKIIIVNSNEISDLNRISDLNGISDFSIGDMNQCFGALIKSNLKNG</sequence>
<dbReference type="InterPro" id="IPR014864">
    <property type="entry name" value="TF_NikR_Ni-bd_C"/>
</dbReference>
<dbReference type="PANTHER" id="PTHR34719">
    <property type="entry name" value="NICKEL-RESPONSIVE REGULATOR"/>
    <property type="match status" value="1"/>
</dbReference>
<dbReference type="HOGENOM" id="CLU_113319_1_2_2"/>
<keyword evidence="3 8" id="KW-0533">Nickel</keyword>
<feature type="binding site" evidence="8">
    <location>
        <position position="92"/>
    </location>
    <ligand>
        <name>Ni(2+)</name>
        <dbReference type="ChEBI" id="CHEBI:49786"/>
    </ligand>
</feature>
<dbReference type="GO" id="GO:0016151">
    <property type="term" value="F:nickel cation binding"/>
    <property type="evidence" value="ECO:0007669"/>
    <property type="project" value="UniProtKB-UniRule"/>
</dbReference>
<dbReference type="InterPro" id="IPR010985">
    <property type="entry name" value="Ribbon_hlx_hlx"/>
</dbReference>
<dbReference type="GO" id="GO:0003677">
    <property type="term" value="F:DNA binding"/>
    <property type="evidence" value="ECO:0007669"/>
    <property type="project" value="UniProtKB-KW"/>
</dbReference>
<dbReference type="InterPro" id="IPR013321">
    <property type="entry name" value="Arc_rbn_hlx_hlx"/>
</dbReference>
<dbReference type="Gene3D" id="1.10.1220.10">
    <property type="entry name" value="Met repressor-like"/>
    <property type="match status" value="1"/>
</dbReference>
<evidence type="ECO:0000256" key="1">
    <source>
        <dbReference type="ARBA" id="ARBA00002339"/>
    </source>
</evidence>
<dbReference type="Pfam" id="PF01402">
    <property type="entry name" value="RHH_1"/>
    <property type="match status" value="1"/>
</dbReference>
<evidence type="ECO:0000256" key="4">
    <source>
        <dbReference type="ARBA" id="ARBA00022723"/>
    </source>
</evidence>
<dbReference type="InterPro" id="IPR022988">
    <property type="entry name" value="Ni_resp_reg_NikR"/>
</dbReference>
<comment type="function">
    <text evidence="1 8">Transcriptional regulator.</text>
</comment>
<keyword evidence="4 8" id="KW-0479">Metal-binding</keyword>
<keyword evidence="12" id="KW-1185">Reference proteome</keyword>
<evidence type="ECO:0000256" key="3">
    <source>
        <dbReference type="ARBA" id="ARBA00022596"/>
    </source>
</evidence>
<keyword evidence="6 8" id="KW-0238">DNA-binding</keyword>
<feature type="binding site" evidence="8">
    <location>
        <position position="81"/>
    </location>
    <ligand>
        <name>Ni(2+)</name>
        <dbReference type="ChEBI" id="CHEBI:49786"/>
    </ligand>
</feature>
<reference evidence="11 12" key="1">
    <citation type="submission" date="2014-07" db="EMBL/GenBank/DDBJ databases">
        <title>Methanogenic archaea and the global carbon cycle.</title>
        <authorList>
            <person name="Henriksen J.R."/>
            <person name="Luke J."/>
            <person name="Reinhart S."/>
            <person name="Benedict M.N."/>
            <person name="Youngblut N.D."/>
            <person name="Metcalf M.E."/>
            <person name="Whitaker R.J."/>
            <person name="Metcalf W.W."/>
        </authorList>
    </citation>
    <scope>NUCLEOTIDE SEQUENCE [LARGE SCALE GENOMIC DNA]</scope>
    <source>
        <strain evidence="11 12">HB-1</strain>
    </source>
</reference>
<gene>
    <name evidence="11" type="ORF">MSHOH_2939</name>
</gene>
<keyword evidence="5 8" id="KW-0805">Transcription regulation</keyword>
<dbReference type="SUPFAM" id="SSF55021">
    <property type="entry name" value="ACT-like"/>
    <property type="match status" value="1"/>
</dbReference>
<dbReference type="NCBIfam" id="NF003381">
    <property type="entry name" value="PRK04460.1"/>
    <property type="match status" value="1"/>
</dbReference>
<keyword evidence="7 8" id="KW-0804">Transcription</keyword>
<dbReference type="SUPFAM" id="SSF47598">
    <property type="entry name" value="Ribbon-helix-helix"/>
    <property type="match status" value="1"/>
</dbReference>
<dbReference type="KEGG" id="mhor:MSHOH_2939"/>
<dbReference type="PANTHER" id="PTHR34719:SF2">
    <property type="entry name" value="NICKEL-RESPONSIVE REGULATOR"/>
    <property type="match status" value="1"/>
</dbReference>
<dbReference type="InterPro" id="IPR045865">
    <property type="entry name" value="ACT-like_dom_sf"/>
</dbReference>
<comment type="similarity">
    <text evidence="2 8">Belongs to the transcriptional regulatory CopG/NikR family.</text>
</comment>
<dbReference type="InterPro" id="IPR027271">
    <property type="entry name" value="Acetolactate_synth/TF_NikR_C"/>
</dbReference>
<dbReference type="GO" id="GO:0003700">
    <property type="term" value="F:DNA-binding transcription factor activity"/>
    <property type="evidence" value="ECO:0007669"/>
    <property type="project" value="UniProtKB-UniRule"/>
</dbReference>
<dbReference type="NCBIfam" id="NF002169">
    <property type="entry name" value="PRK01002.1"/>
    <property type="match status" value="1"/>
</dbReference>
<dbReference type="GO" id="GO:0010045">
    <property type="term" value="P:response to nickel cation"/>
    <property type="evidence" value="ECO:0007669"/>
    <property type="project" value="InterPro"/>
</dbReference>
<dbReference type="CDD" id="cd22231">
    <property type="entry name" value="RHH_NikR_HicB-like"/>
    <property type="match status" value="1"/>
</dbReference>
<feature type="binding site" evidence="8">
    <location>
        <position position="94"/>
    </location>
    <ligand>
        <name>Ni(2+)</name>
        <dbReference type="ChEBI" id="CHEBI:49786"/>
    </ligand>
</feature>
<evidence type="ECO:0000256" key="5">
    <source>
        <dbReference type="ARBA" id="ARBA00023015"/>
    </source>
</evidence>
<comment type="cofactor">
    <cofactor evidence="8">
        <name>Ni(2+)</name>
        <dbReference type="ChEBI" id="CHEBI:49786"/>
    </cofactor>
    <text evidence="8">Binds 1 nickel ion per subunit.</text>
</comment>
<evidence type="ECO:0000256" key="6">
    <source>
        <dbReference type="ARBA" id="ARBA00023125"/>
    </source>
</evidence>
<evidence type="ECO:0000256" key="7">
    <source>
        <dbReference type="ARBA" id="ARBA00023163"/>
    </source>
</evidence>